<dbReference type="SUPFAM" id="SSF52540">
    <property type="entry name" value="P-loop containing nucleoside triphosphate hydrolases"/>
    <property type="match status" value="1"/>
</dbReference>
<keyword evidence="5" id="KW-0863">Zinc-finger</keyword>
<dbReference type="GO" id="GO:0008270">
    <property type="term" value="F:zinc ion binding"/>
    <property type="evidence" value="ECO:0007669"/>
    <property type="project" value="UniProtKB-KW"/>
</dbReference>
<dbReference type="InterPro" id="IPR047187">
    <property type="entry name" value="SF1_C_Upf1"/>
</dbReference>
<evidence type="ECO:0000313" key="11">
    <source>
        <dbReference type="EMBL" id="PWY93890.1"/>
    </source>
</evidence>
<sequence>MIDDSPDTRRIFVEDLATESGLHKVRQIVETDFATSYSVLMPMFDTHCVLFLRLVSHDVILSSLILEKAVGTIYNVIYGPGGKRGIAFFARMTDFLTQIGADGSRSEMLLLVSKALLSTITLNQEAAIQAGLKGIVDKLYSCYHAQNPKPDVGDRDLQLAHVNILKIREILSMGDAISALNIDRAATTPTQHFPEFVVDLPGKLSELGPRHDNDHSAISRIEILPTISEILSDDDRPEFLPARCSADTPFPHHERGIRRLLDTQFRLLREDTSGVLRESIRLIISTWGLIVHGSDWRLKRKFLRENSPTPIRVYSGAEVYGIRSEFRGVEVDIEFDQLHRLKQMSLAKRKQWWIDSKALRKGGTLLALLDAEDPDDASAIFLLVSKREISYVDNAKQSPLKPNRVSDVVSDANRAMVTLTLANPTDSRGLQRLISFSTNRPFARPLILVEFPAVPYNSFEGVLRCLQILHEHPERMPFSAWLAPSVDNIELNEALESSPNTNSISIPPPEYLQSGINLDLSCLSRCKESSANIPNQLLSMSLYQDPRALATQLSKETALDEGQADALVWSLRRKIALIQGPPGTGKSYVGLQLARCLLHNKCLLDLGPILCVCYTAHALDQFLDGLLNSGISNIIRIGPRSASPHIEALSLDVKKQEPGPRIRGLPRIRDESRGKLVVLGGRIQELLRTAEGGNLSLVLRLLKRKFPIQARSMVSESTTEGETGAIKKWASGDAPGDGSDGHSKRSIDQLLQVDIWTLKTSERINLLNYWQETALAELTQQLSALLRAHSVEKQWLTSSYNLSDLQRLNESQVVGVTTTQLANNADLLRNLHAKVLICEEAAEVLESHVLTALIPSIQHAILIGDHLQLRPRISNLKLSMESDGPGLKHNLDESLFERLANYRSGEVRPNSTEMQTNPEYSFPVMQLSHQRRMHPSISSLVRETLYPKLQDHATTASYPDIPGLERRLFWLDHRHAEDLTDPAEPMQSKTNTWEIGMVTALVRYLCQQGKYGPGEIAILTPYVGQLRMLKDVLGKEMALIISETDSDALNESEELEMQEGPAMNGKGRWYTRQDNTRKGCLLDVLRLATVDNFQGEEASIIIVSLVRSNRYQNCGFLKMPNRINVLLSRAKHGMYIVGDASTASTAPMWSSVIQLLEKGANIGPKLELRCDRHPNNRFHVSCPNDFSIHAPEGGCAETCRLRLNCGHICMVKCHSERQHKAVRCMELCTRMKECGHACPRKCHEPCGECMEMLYNVLLPCGHRTERVECKRMGNLETVRCTQHVVRTMNRCGHTIKIRCFENSDTMRCSSRCDSPLLCGHNCRNLCWQCRHGEGDSYHVDHGPCQSPCGRPFSTCSHACRQPCHAGTACRPCGLACEVRCRHSRCANKCSEPCPPCAEPCGWGCKHQKRCNLPCAVPCSNLPCSLRCEKKLPCGHQCPGLCGERCPKSQYCRDCCGQDILERFVDVLDFRTYKEIDVDKEPLIFLSCGHFYIASSLDGIMEISHHYEIEPSTRKLIAPKTTYRVLDSGRPKGCPDCRTPLRDIDRYNRITKQSFLDEATKRFAIHANTTFGNLVGEVGKHERDMEGERAKFVRNWSQKAVEKNDVNQVKLSVDAYRRSGNRLLKRIKDFTKSVAKSEQPFGRVNSIFASAAARGRAMPATSFQFNESDIQTGFQSRGHVLNLRLNWLLLLDLHGICSNKTIDPGIRDTLGQVVRAQIPSLLIKCLGLASYCQEARFLQQEVESRIYHVQFSMLSLSNFQAQGSPVHGATEALIRAKALEDLEACDQMCLRHERILWSLREDIGRARILVKGGTFYSSVTTEERRQVYEAMALQFSGTGHWYYCENNHPFTVGECGMPMEEARCPQCDAPVGGINHQPAPGTRRADDMDVEFGSDLREPEFDGVY</sequence>
<keyword evidence="12" id="KW-1185">Reference proteome</keyword>
<keyword evidence="6" id="KW-0347">Helicase</keyword>
<keyword evidence="6" id="KW-0067">ATP-binding</keyword>
<dbReference type="Pfam" id="PF13086">
    <property type="entry name" value="AAA_11"/>
    <property type="match status" value="1"/>
</dbReference>
<dbReference type="InterPro" id="IPR041677">
    <property type="entry name" value="DNA2/NAM7_AAA_11"/>
</dbReference>
<dbReference type="PROSITE" id="PS51981">
    <property type="entry name" value="ZF_RZ"/>
    <property type="match status" value="1"/>
</dbReference>
<dbReference type="OrthoDB" id="2423195at2759"/>
<dbReference type="CDD" id="cd17936">
    <property type="entry name" value="EEXXEc_NFX1"/>
    <property type="match status" value="1"/>
</dbReference>
<dbReference type="Pfam" id="PF20173">
    <property type="entry name" value="ZnF_RZ-type"/>
    <property type="match status" value="1"/>
</dbReference>
<keyword evidence="6" id="KW-0547">Nucleotide-binding</keyword>
<dbReference type="InterPro" id="IPR027417">
    <property type="entry name" value="P-loop_NTPase"/>
</dbReference>
<dbReference type="PANTHER" id="PTHR10887:SF445">
    <property type="entry name" value="NFX1-TYPE ZINC FINGER-CONTAINING PROTEIN 1"/>
    <property type="match status" value="1"/>
</dbReference>
<evidence type="ECO:0000313" key="12">
    <source>
        <dbReference type="Proteomes" id="UP000246702"/>
    </source>
</evidence>
<protein>
    <recommendedName>
        <fullName evidence="10">RZ-type domain-containing protein</fullName>
    </recommendedName>
</protein>
<reference evidence="11 12" key="1">
    <citation type="submission" date="2016-12" db="EMBL/GenBank/DDBJ databases">
        <title>The genomes of Aspergillus section Nigri reveals drivers in fungal speciation.</title>
        <authorList>
            <consortium name="DOE Joint Genome Institute"/>
            <person name="Vesth T.C."/>
            <person name="Nybo J."/>
            <person name="Theobald S."/>
            <person name="Brandl J."/>
            <person name="Frisvad J.C."/>
            <person name="Nielsen K.F."/>
            <person name="Lyhne E.K."/>
            <person name="Kogle M.E."/>
            <person name="Kuo A."/>
            <person name="Riley R."/>
            <person name="Clum A."/>
            <person name="Nolan M."/>
            <person name="Lipzen A."/>
            <person name="Salamov A."/>
            <person name="Henrissat B."/>
            <person name="Wiebenga A."/>
            <person name="De Vries R.P."/>
            <person name="Grigoriev I.V."/>
            <person name="Mortensen U.H."/>
            <person name="Andersen M.R."/>
            <person name="Baker S.E."/>
        </authorList>
    </citation>
    <scope>NUCLEOTIDE SEQUENCE [LARGE SCALE GENOMIC DNA]</scope>
    <source>
        <strain evidence="11 12">CBS 115572</strain>
    </source>
</reference>
<evidence type="ECO:0000256" key="3">
    <source>
        <dbReference type="ARBA" id="ARBA00022723"/>
    </source>
</evidence>
<dbReference type="InterPro" id="IPR041679">
    <property type="entry name" value="DNA2/NAM7-like_C"/>
</dbReference>
<dbReference type="STRING" id="1450535.A0A317XBG5"/>
<gene>
    <name evidence="11" type="ORF">BO94DRAFT_563445</name>
</gene>
<dbReference type="Pfam" id="PF13087">
    <property type="entry name" value="AAA_12"/>
    <property type="match status" value="1"/>
</dbReference>
<dbReference type="Gene3D" id="3.40.50.300">
    <property type="entry name" value="P-loop containing nucleotide triphosphate hydrolases"/>
    <property type="match status" value="2"/>
</dbReference>
<evidence type="ECO:0000256" key="1">
    <source>
        <dbReference type="ARBA" id="ARBA00004496"/>
    </source>
</evidence>
<dbReference type="FunFam" id="3.40.50.300:FF:001660">
    <property type="entry name" value="NF-X1 finger and helicase protein, putative"/>
    <property type="match status" value="1"/>
</dbReference>
<evidence type="ECO:0000256" key="9">
    <source>
        <dbReference type="SAM" id="MobiDB-lite"/>
    </source>
</evidence>
<keyword evidence="3" id="KW-0479">Metal-binding</keyword>
<evidence type="ECO:0000259" key="10">
    <source>
        <dbReference type="PROSITE" id="PS51981"/>
    </source>
</evidence>
<dbReference type="GO" id="GO:0004386">
    <property type="term" value="F:helicase activity"/>
    <property type="evidence" value="ECO:0007669"/>
    <property type="project" value="InterPro"/>
</dbReference>
<evidence type="ECO:0000256" key="2">
    <source>
        <dbReference type="ARBA" id="ARBA00022490"/>
    </source>
</evidence>
<dbReference type="GO" id="GO:0031380">
    <property type="term" value="C:nuclear RNA-directed RNA polymerase complex"/>
    <property type="evidence" value="ECO:0007669"/>
    <property type="project" value="TreeGrafter"/>
</dbReference>
<dbReference type="GeneID" id="37116504"/>
<dbReference type="SMART" id="SM00438">
    <property type="entry name" value="ZnF_NFX"/>
    <property type="match status" value="3"/>
</dbReference>
<dbReference type="InterPro" id="IPR000967">
    <property type="entry name" value="Znf_NFX1"/>
</dbReference>
<dbReference type="RefSeq" id="XP_025470651.1">
    <property type="nucleotide sequence ID" value="XM_025614361.1"/>
</dbReference>
<dbReference type="CDD" id="cd06008">
    <property type="entry name" value="NF-X1-zinc-finger"/>
    <property type="match status" value="2"/>
</dbReference>
<dbReference type="Proteomes" id="UP000246702">
    <property type="component" value="Unassembled WGS sequence"/>
</dbReference>
<dbReference type="PANTHER" id="PTHR10887">
    <property type="entry name" value="DNA2/NAM7 HELICASE FAMILY"/>
    <property type="match status" value="1"/>
</dbReference>
<dbReference type="CDD" id="cd18808">
    <property type="entry name" value="SF1_C_Upf1"/>
    <property type="match status" value="1"/>
</dbReference>
<evidence type="ECO:0000256" key="6">
    <source>
        <dbReference type="ARBA" id="ARBA00022806"/>
    </source>
</evidence>
<evidence type="ECO:0000256" key="8">
    <source>
        <dbReference type="ARBA" id="ARBA00022859"/>
    </source>
</evidence>
<evidence type="ECO:0000256" key="7">
    <source>
        <dbReference type="ARBA" id="ARBA00022833"/>
    </source>
</evidence>
<dbReference type="InterPro" id="IPR046439">
    <property type="entry name" value="ZF_RZ_dom"/>
</dbReference>
<keyword evidence="7" id="KW-0862">Zinc</keyword>
<accession>A0A317XBG5</accession>
<keyword evidence="2" id="KW-0963">Cytoplasm</keyword>
<keyword evidence="6" id="KW-0378">Hydrolase</keyword>
<keyword evidence="8" id="KW-0391">Immunity</keyword>
<dbReference type="GO" id="GO:0031048">
    <property type="term" value="P:regulatory ncRNA-mediated heterochromatin formation"/>
    <property type="evidence" value="ECO:0007669"/>
    <property type="project" value="TreeGrafter"/>
</dbReference>
<dbReference type="GO" id="GO:0005737">
    <property type="term" value="C:cytoplasm"/>
    <property type="evidence" value="ECO:0007669"/>
    <property type="project" value="UniProtKB-SubCell"/>
</dbReference>
<proteinExistence type="predicted"/>
<evidence type="ECO:0000256" key="5">
    <source>
        <dbReference type="ARBA" id="ARBA00022771"/>
    </source>
</evidence>
<organism evidence="11 12">
    <name type="scientific">Aspergillus sclerotioniger CBS 115572</name>
    <dbReference type="NCBI Taxonomy" id="1450535"/>
    <lineage>
        <taxon>Eukaryota</taxon>
        <taxon>Fungi</taxon>
        <taxon>Dikarya</taxon>
        <taxon>Ascomycota</taxon>
        <taxon>Pezizomycotina</taxon>
        <taxon>Eurotiomycetes</taxon>
        <taxon>Eurotiomycetidae</taxon>
        <taxon>Eurotiales</taxon>
        <taxon>Aspergillaceae</taxon>
        <taxon>Aspergillus</taxon>
        <taxon>Aspergillus subgen. Circumdati</taxon>
    </lineage>
</organism>
<comment type="caution">
    <text evidence="11">The sequence shown here is derived from an EMBL/GenBank/DDBJ whole genome shotgun (WGS) entry which is preliminary data.</text>
</comment>
<dbReference type="GO" id="GO:0002376">
    <property type="term" value="P:immune system process"/>
    <property type="evidence" value="ECO:0007669"/>
    <property type="project" value="UniProtKB-KW"/>
</dbReference>
<comment type="subcellular location">
    <subcellularLocation>
        <location evidence="1">Cytoplasm</location>
    </subcellularLocation>
</comment>
<feature type="region of interest" description="Disordered" evidence="9">
    <location>
        <begin position="717"/>
        <end position="743"/>
    </location>
</feature>
<dbReference type="InterPro" id="IPR045055">
    <property type="entry name" value="DNA2/NAM7-like"/>
</dbReference>
<name>A0A317XBG5_9EURO</name>
<feature type="domain" description="RZ-type" evidence="10">
    <location>
        <begin position="1818"/>
        <end position="1898"/>
    </location>
</feature>
<dbReference type="EMBL" id="MSFK01000005">
    <property type="protein sequence ID" value="PWY93890.1"/>
    <property type="molecule type" value="Genomic_DNA"/>
</dbReference>
<keyword evidence="4" id="KW-0677">Repeat</keyword>
<evidence type="ECO:0000256" key="4">
    <source>
        <dbReference type="ARBA" id="ARBA00022737"/>
    </source>
</evidence>